<evidence type="ECO:0000313" key="1">
    <source>
        <dbReference type="EMBL" id="OQE04315.1"/>
    </source>
</evidence>
<dbReference type="EMBL" id="MDYP01000034">
    <property type="protein sequence ID" value="OQE04315.1"/>
    <property type="molecule type" value="Genomic_DNA"/>
</dbReference>
<accession>A0A1V6RRC0</accession>
<gene>
    <name evidence="1" type="ORF">PENVUL_c034G08100</name>
</gene>
<dbReference type="AlphaFoldDB" id="A0A1V6RRC0"/>
<sequence length="104" mass="11611">MTGSRSAKRPLSGLAGNRYELLAMLCWAAEFCSNSENELDVSLGQENDKGEPVTLVFSDNRGRDSDDEVVGSFDIRVRNYRYLYHLAGTRGPTYPLLSLGRPYC</sequence>
<evidence type="ECO:0000313" key="2">
    <source>
        <dbReference type="Proteomes" id="UP000191518"/>
    </source>
</evidence>
<name>A0A1V6RRC0_9EURO</name>
<protein>
    <submittedName>
        <fullName evidence="1">Uncharacterized protein</fullName>
    </submittedName>
</protein>
<reference evidence="2" key="1">
    <citation type="journal article" date="2017" name="Nat. Microbiol.">
        <title>Global analysis of biosynthetic gene clusters reveals vast potential of secondary metabolite production in Penicillium species.</title>
        <authorList>
            <person name="Nielsen J.C."/>
            <person name="Grijseels S."/>
            <person name="Prigent S."/>
            <person name="Ji B."/>
            <person name="Dainat J."/>
            <person name="Nielsen K.F."/>
            <person name="Frisvad J.C."/>
            <person name="Workman M."/>
            <person name="Nielsen J."/>
        </authorList>
    </citation>
    <scope>NUCLEOTIDE SEQUENCE [LARGE SCALE GENOMIC DNA]</scope>
    <source>
        <strain evidence="2">IBT 29486</strain>
    </source>
</reference>
<keyword evidence="2" id="KW-1185">Reference proteome</keyword>
<dbReference type="Proteomes" id="UP000191518">
    <property type="component" value="Unassembled WGS sequence"/>
</dbReference>
<comment type="caution">
    <text evidence="1">The sequence shown here is derived from an EMBL/GenBank/DDBJ whole genome shotgun (WGS) entry which is preliminary data.</text>
</comment>
<organism evidence="1 2">
    <name type="scientific">Penicillium vulpinum</name>
    <dbReference type="NCBI Taxonomy" id="29845"/>
    <lineage>
        <taxon>Eukaryota</taxon>
        <taxon>Fungi</taxon>
        <taxon>Dikarya</taxon>
        <taxon>Ascomycota</taxon>
        <taxon>Pezizomycotina</taxon>
        <taxon>Eurotiomycetes</taxon>
        <taxon>Eurotiomycetidae</taxon>
        <taxon>Eurotiales</taxon>
        <taxon>Aspergillaceae</taxon>
        <taxon>Penicillium</taxon>
    </lineage>
</organism>
<proteinExistence type="predicted"/>